<evidence type="ECO:0000256" key="1">
    <source>
        <dbReference type="ARBA" id="ARBA00004141"/>
    </source>
</evidence>
<keyword evidence="4" id="KW-0479">Metal-binding</keyword>
<evidence type="ECO:0000313" key="13">
    <source>
        <dbReference type="EMBL" id="SIR25067.1"/>
    </source>
</evidence>
<feature type="transmembrane region" description="Helical" evidence="12">
    <location>
        <begin position="117"/>
        <end position="138"/>
    </location>
</feature>
<keyword evidence="2" id="KW-1003">Cell membrane</keyword>
<reference evidence="14" key="1">
    <citation type="submission" date="2017-01" db="EMBL/GenBank/DDBJ databases">
        <authorList>
            <person name="Varghese N."/>
            <person name="Submissions S."/>
        </authorList>
    </citation>
    <scope>NUCLEOTIDE SEQUENCE [LARGE SCALE GENOMIC DNA]</scope>
    <source>
        <strain evidence="14">CGMCC 1.7737</strain>
    </source>
</reference>
<dbReference type="EMBL" id="FTNO01000001">
    <property type="protein sequence ID" value="SIR25067.1"/>
    <property type="molecule type" value="Genomic_DNA"/>
</dbReference>
<evidence type="ECO:0000256" key="7">
    <source>
        <dbReference type="ARBA" id="ARBA00023004"/>
    </source>
</evidence>
<evidence type="ECO:0000256" key="9">
    <source>
        <dbReference type="ARBA" id="ARBA00023136"/>
    </source>
</evidence>
<dbReference type="GO" id="GO:0046872">
    <property type="term" value="F:metal ion binding"/>
    <property type="evidence" value="ECO:0007669"/>
    <property type="project" value="UniProtKB-KW"/>
</dbReference>
<dbReference type="Proteomes" id="UP000186914">
    <property type="component" value="Unassembled WGS sequence"/>
</dbReference>
<evidence type="ECO:0000256" key="3">
    <source>
        <dbReference type="ARBA" id="ARBA00022692"/>
    </source>
</evidence>
<dbReference type="PANTHER" id="PTHR35457:SF1">
    <property type="entry name" value="HEME A SYNTHASE"/>
    <property type="match status" value="1"/>
</dbReference>
<evidence type="ECO:0000256" key="11">
    <source>
        <dbReference type="ARBA" id="ARBA00023444"/>
    </source>
</evidence>
<dbReference type="GO" id="GO:0006784">
    <property type="term" value="P:heme A biosynthetic process"/>
    <property type="evidence" value="ECO:0007669"/>
    <property type="project" value="InterPro"/>
</dbReference>
<dbReference type="GO" id="GO:0016020">
    <property type="term" value="C:membrane"/>
    <property type="evidence" value="ECO:0007669"/>
    <property type="project" value="UniProtKB-SubCell"/>
</dbReference>
<dbReference type="PROSITE" id="PS51257">
    <property type="entry name" value="PROKAR_LIPOPROTEIN"/>
    <property type="match status" value="1"/>
</dbReference>
<feature type="transmembrane region" description="Helical" evidence="12">
    <location>
        <begin position="61"/>
        <end position="81"/>
    </location>
</feature>
<evidence type="ECO:0000256" key="2">
    <source>
        <dbReference type="ARBA" id="ARBA00022475"/>
    </source>
</evidence>
<keyword evidence="7" id="KW-0408">Iron</keyword>
<evidence type="ECO:0000256" key="6">
    <source>
        <dbReference type="ARBA" id="ARBA00023002"/>
    </source>
</evidence>
<sequence length="159" mass="16980">MGSRFRRFAAFTTSLTFALILLGVYTAAAGAGLSCSAQWPYCDGGLLPQTIPSFIEWFHRLVAMVTGFFILGTTVGAWKYYDSTRIRVASTIALVVLPVQLLLGGATVLMYGPASQVAHHGAAMVIFAALLATTLWAYEEPDKNATSTSESTAGYPSDD</sequence>
<dbReference type="AlphaFoldDB" id="A0A1N6ZE49"/>
<evidence type="ECO:0000256" key="5">
    <source>
        <dbReference type="ARBA" id="ARBA00022989"/>
    </source>
</evidence>
<comment type="subcellular location">
    <subcellularLocation>
        <location evidence="1">Membrane</location>
        <topology evidence="1">Multi-pass membrane protein</topology>
    </subcellularLocation>
</comment>
<keyword evidence="8" id="KW-0350">Heme biosynthesis</keyword>
<accession>A0A1N6ZE49</accession>
<proteinExistence type="predicted"/>
<gene>
    <name evidence="13" type="ORF">SAMN05421858_1992</name>
</gene>
<dbReference type="Pfam" id="PF02628">
    <property type="entry name" value="COX15-CtaA"/>
    <property type="match status" value="1"/>
</dbReference>
<feature type="transmembrane region" description="Helical" evidence="12">
    <location>
        <begin position="88"/>
        <end position="111"/>
    </location>
</feature>
<dbReference type="PANTHER" id="PTHR35457">
    <property type="entry name" value="HEME A SYNTHASE"/>
    <property type="match status" value="1"/>
</dbReference>
<keyword evidence="14" id="KW-1185">Reference proteome</keyword>
<evidence type="ECO:0000256" key="12">
    <source>
        <dbReference type="SAM" id="Phobius"/>
    </source>
</evidence>
<keyword evidence="3 12" id="KW-0812">Transmembrane</keyword>
<evidence type="ECO:0000256" key="4">
    <source>
        <dbReference type="ARBA" id="ARBA00022723"/>
    </source>
</evidence>
<dbReference type="RefSeq" id="WP_076429910.1">
    <property type="nucleotide sequence ID" value="NZ_FTNO01000001.1"/>
</dbReference>
<dbReference type="InterPro" id="IPR050450">
    <property type="entry name" value="COX15/CtaA_HemeA_synthase"/>
</dbReference>
<evidence type="ECO:0000256" key="8">
    <source>
        <dbReference type="ARBA" id="ARBA00023133"/>
    </source>
</evidence>
<evidence type="ECO:0000256" key="10">
    <source>
        <dbReference type="ARBA" id="ARBA00023157"/>
    </source>
</evidence>
<keyword evidence="6" id="KW-0560">Oxidoreductase</keyword>
<dbReference type="GO" id="GO:0016491">
    <property type="term" value="F:oxidoreductase activity"/>
    <property type="evidence" value="ECO:0007669"/>
    <property type="project" value="UniProtKB-KW"/>
</dbReference>
<comment type="pathway">
    <text evidence="11">Porphyrin-containing compound metabolism.</text>
</comment>
<keyword evidence="5 12" id="KW-1133">Transmembrane helix</keyword>
<keyword evidence="10" id="KW-1015">Disulfide bond</keyword>
<dbReference type="OrthoDB" id="336837at2157"/>
<protein>
    <submittedName>
        <fullName evidence="13">Cytochrome c oxidase assembly protein subunit 15</fullName>
    </submittedName>
</protein>
<dbReference type="InterPro" id="IPR003780">
    <property type="entry name" value="COX15/CtaA_fam"/>
</dbReference>
<name>A0A1N6ZE49_9EURY</name>
<organism evidence="13 14">
    <name type="scientific">Haladaptatus litoreus</name>
    <dbReference type="NCBI Taxonomy" id="553468"/>
    <lineage>
        <taxon>Archaea</taxon>
        <taxon>Methanobacteriati</taxon>
        <taxon>Methanobacteriota</taxon>
        <taxon>Stenosarchaea group</taxon>
        <taxon>Halobacteria</taxon>
        <taxon>Halobacteriales</taxon>
        <taxon>Haladaptataceae</taxon>
        <taxon>Haladaptatus</taxon>
    </lineage>
</organism>
<evidence type="ECO:0000313" key="14">
    <source>
        <dbReference type="Proteomes" id="UP000186914"/>
    </source>
</evidence>
<keyword evidence="9 12" id="KW-0472">Membrane</keyword>